<evidence type="ECO:0000313" key="5">
    <source>
        <dbReference type="Proteomes" id="UP000054988"/>
    </source>
</evidence>
<organism evidence="4 5">
    <name type="scientific">Moniliophthora roreri</name>
    <name type="common">Frosty pod rot fungus</name>
    <name type="synonym">Monilia roreri</name>
    <dbReference type="NCBI Taxonomy" id="221103"/>
    <lineage>
        <taxon>Eukaryota</taxon>
        <taxon>Fungi</taxon>
        <taxon>Dikarya</taxon>
        <taxon>Basidiomycota</taxon>
        <taxon>Agaricomycotina</taxon>
        <taxon>Agaricomycetes</taxon>
        <taxon>Agaricomycetidae</taxon>
        <taxon>Agaricales</taxon>
        <taxon>Marasmiineae</taxon>
        <taxon>Marasmiaceae</taxon>
        <taxon>Moniliophthora</taxon>
    </lineage>
</organism>
<evidence type="ECO:0000313" key="4">
    <source>
        <dbReference type="EMBL" id="KTB39007.1"/>
    </source>
</evidence>
<comment type="caution">
    <text evidence="4">The sequence shown here is derived from an EMBL/GenBank/DDBJ whole genome shotgun (WGS) entry which is preliminary data.</text>
</comment>
<dbReference type="FunFam" id="3.80.10.10:FF:000312">
    <property type="entry name" value="Protein phosphatases pp1 regulatory subunit, putative"/>
    <property type="match status" value="1"/>
</dbReference>
<keyword evidence="1" id="KW-0433">Leucine-rich repeat</keyword>
<dbReference type="EMBL" id="LATX01001714">
    <property type="protein sequence ID" value="KTB39007.1"/>
    <property type="molecule type" value="Genomic_DNA"/>
</dbReference>
<dbReference type="InterPro" id="IPR032675">
    <property type="entry name" value="LRR_dom_sf"/>
</dbReference>
<dbReference type="InterPro" id="IPR025875">
    <property type="entry name" value="Leu-rich_rpt_4"/>
</dbReference>
<dbReference type="SMART" id="SM00365">
    <property type="entry name" value="LRR_SD22"/>
    <property type="match status" value="9"/>
</dbReference>
<dbReference type="SUPFAM" id="SSF52058">
    <property type="entry name" value="L domain-like"/>
    <property type="match status" value="1"/>
</dbReference>
<dbReference type="PANTHER" id="PTHR15454:SF56">
    <property type="entry name" value="PROTEIN PHOSPHATASE 1 REGULATORY SUBUNIT 7-RELATED"/>
    <property type="match status" value="1"/>
</dbReference>
<proteinExistence type="predicted"/>
<protein>
    <recommendedName>
        <fullName evidence="6">Protein phosphatase 1 regulatory subunit 7</fullName>
    </recommendedName>
</protein>
<dbReference type="eggNOG" id="KOG0531">
    <property type="taxonomic scope" value="Eukaryota"/>
</dbReference>
<dbReference type="InterPro" id="IPR001611">
    <property type="entry name" value="Leu-rich_rpt"/>
</dbReference>
<sequence length="356" mass="40808">MAEQERAISAPIVDKQDNSDQTPMTARVALPQRDQTQSSDEEEEKEEDYEVEEGDFLADWPDDTEELELVHSRIGNLDELRLPRFANHLKKLCLRQNHVSRLDPEVFHQLTKLEELDLYDNKVKDLGPALEKLSNLTVLDLSFNLLKAIPESLQHLKSLETVFFVQNKISKISGLDFLTSLRSLELGGNRIRRIENLGNLVNLEELWLGKNKITKLEGLSTLKKLKILSLQSNRITVIEGLEELADLEELYLSHNGVKKIEGLHNNKKLRTVDVGCNFIEAIENLSHLIELQELWMNGNQIPDLRALDSQLAHITSLETIYLEGNPCQKNDMTGYRRRIMLALKQLKQIDATYVKL</sequence>
<accession>A0A0W0FRI5</accession>
<dbReference type="InterPro" id="IPR003591">
    <property type="entry name" value="Leu-rich_rpt_typical-subtyp"/>
</dbReference>
<feature type="region of interest" description="Disordered" evidence="3">
    <location>
        <begin position="1"/>
        <end position="53"/>
    </location>
</feature>
<dbReference type="Proteomes" id="UP000054988">
    <property type="component" value="Unassembled WGS sequence"/>
</dbReference>
<keyword evidence="2" id="KW-0677">Repeat</keyword>
<dbReference type="SMART" id="SM00369">
    <property type="entry name" value="LRR_TYP"/>
    <property type="match status" value="7"/>
</dbReference>
<evidence type="ECO:0000256" key="1">
    <source>
        <dbReference type="ARBA" id="ARBA00022614"/>
    </source>
</evidence>
<evidence type="ECO:0008006" key="6">
    <source>
        <dbReference type="Google" id="ProtNLM"/>
    </source>
</evidence>
<dbReference type="PANTHER" id="PTHR15454">
    <property type="entry name" value="NISCHARIN RELATED"/>
    <property type="match status" value="1"/>
</dbReference>
<dbReference type="AlphaFoldDB" id="A0A0W0FRI5"/>
<dbReference type="PROSITE" id="PS51450">
    <property type="entry name" value="LRR"/>
    <property type="match status" value="9"/>
</dbReference>
<evidence type="ECO:0000256" key="2">
    <source>
        <dbReference type="ARBA" id="ARBA00022737"/>
    </source>
</evidence>
<dbReference type="Gene3D" id="3.80.10.10">
    <property type="entry name" value="Ribonuclease Inhibitor"/>
    <property type="match status" value="2"/>
</dbReference>
<evidence type="ECO:0000256" key="3">
    <source>
        <dbReference type="SAM" id="MobiDB-lite"/>
    </source>
</evidence>
<dbReference type="Pfam" id="PF13855">
    <property type="entry name" value="LRR_8"/>
    <property type="match status" value="1"/>
</dbReference>
<feature type="compositionally biased region" description="Acidic residues" evidence="3">
    <location>
        <begin position="39"/>
        <end position="53"/>
    </location>
</feature>
<dbReference type="Pfam" id="PF12799">
    <property type="entry name" value="LRR_4"/>
    <property type="match status" value="2"/>
</dbReference>
<name>A0A0W0FRI5_MONRR</name>
<dbReference type="GO" id="GO:0005737">
    <property type="term" value="C:cytoplasm"/>
    <property type="evidence" value="ECO:0007669"/>
    <property type="project" value="TreeGrafter"/>
</dbReference>
<gene>
    <name evidence="4" type="ORF">WG66_8443</name>
</gene>
<reference evidence="4 5" key="1">
    <citation type="submission" date="2015-12" db="EMBL/GenBank/DDBJ databases">
        <title>Draft genome sequence of Moniliophthora roreri, the causal agent of frosty pod rot of cacao.</title>
        <authorList>
            <person name="Aime M.C."/>
            <person name="Diaz-Valderrama J.R."/>
            <person name="Kijpornyongpan T."/>
            <person name="Phillips-Mora W."/>
        </authorList>
    </citation>
    <scope>NUCLEOTIDE SEQUENCE [LARGE SCALE GENOMIC DNA]</scope>
    <source>
        <strain evidence="4 5">MCA 2952</strain>
    </source>
</reference>